<evidence type="ECO:0000313" key="7">
    <source>
        <dbReference type="Proteomes" id="UP001652600"/>
    </source>
</evidence>
<dbReference type="GO" id="GO:0050660">
    <property type="term" value="F:flavin adenine dinucleotide binding"/>
    <property type="evidence" value="ECO:0007669"/>
    <property type="project" value="InterPro"/>
</dbReference>
<dbReference type="PIRSF" id="PIRSF000332">
    <property type="entry name" value="FMO"/>
    <property type="match status" value="1"/>
</dbReference>
<dbReference type="KEGG" id="cmo:103490485"/>
<dbReference type="GeneID" id="103490485"/>
<sequence length="522" mass="59072">MEPKKVGIIGAGISGLAACKFVLSKGLIPVVLEARGEIGGVWTKTLQTTVLQTPKEMFQFSDFPWPKSVTEEFPRYDQVLDYLSSYAQHFGLLKHIRFNTRVVSIQYEGCSDEEIGGWNLWGGSGDAFGEGRKWRLNVVDARTDVPVEEFGEFVVDFVVLCIGKFSDVPNIPEFPPNGGPEAFKAGKVLHSLEFSAMDFDDASNLIKNKQVTVVGFQKSGIDLAMQCANANGPNKPCTVLYRTKHWSITDYYPWGIALAFLYMNRFSELLIHKPGEGFLLYLLALLLSPIRWLFSKIVETYMMKKLGLAKYGMVPTQSFLQDVSSCLFAIMPENFYDKVEEGSIILKQSQSFSFCEEGIMIEGETKPIRSDLVILATGFRGDQKLKEIFASSTFRDYMTFHDSAAPMYRHTIHPRIPQLAVIGYSESVSNLYTSEIRCRWLAEFLDGTFKLPSIKEMEKDIANWEKCLRLYSGPFYKRASIAVLHIWYNDQLCKDMGWNPKRKKGFLADLFLPYGPSDYATA</sequence>
<keyword evidence="3 6" id="KW-0274">FAD</keyword>
<evidence type="ECO:0000256" key="1">
    <source>
        <dbReference type="ARBA" id="ARBA00009183"/>
    </source>
</evidence>
<dbReference type="InterPro" id="IPR036188">
    <property type="entry name" value="FAD/NAD-bd_sf"/>
</dbReference>
<keyword evidence="2 6" id="KW-0285">Flavoprotein</keyword>
<evidence type="ECO:0000256" key="3">
    <source>
        <dbReference type="ARBA" id="ARBA00022827"/>
    </source>
</evidence>
<dbReference type="PROSITE" id="PS51257">
    <property type="entry name" value="PROKAR_LIPOPROTEIN"/>
    <property type="match status" value="1"/>
</dbReference>
<evidence type="ECO:0000256" key="5">
    <source>
        <dbReference type="ARBA" id="ARBA00023002"/>
    </source>
</evidence>
<dbReference type="RefSeq" id="XP_016900536.2">
    <property type="nucleotide sequence ID" value="XM_017045047.2"/>
</dbReference>
<gene>
    <name evidence="8" type="primary">LOC103490485</name>
</gene>
<accession>A0A1S4DX31</accession>
<protein>
    <recommendedName>
        <fullName evidence="6">Flavin-containing monooxygenase</fullName>
        <ecNumber evidence="6">1.-.-.-</ecNumber>
    </recommendedName>
</protein>
<dbReference type="GO" id="GO:0050661">
    <property type="term" value="F:NADP binding"/>
    <property type="evidence" value="ECO:0007669"/>
    <property type="project" value="InterPro"/>
</dbReference>
<dbReference type="InParanoid" id="A0A1S4DX31"/>
<dbReference type="PANTHER" id="PTHR23023">
    <property type="entry name" value="DIMETHYLANILINE MONOOXYGENASE"/>
    <property type="match status" value="1"/>
</dbReference>
<dbReference type="AlphaFoldDB" id="A0A1S4DX31"/>
<comment type="cofactor">
    <cofactor evidence="6">
        <name>FAD</name>
        <dbReference type="ChEBI" id="CHEBI:57692"/>
    </cofactor>
</comment>
<dbReference type="InterPro" id="IPR050346">
    <property type="entry name" value="FMO-like"/>
</dbReference>
<evidence type="ECO:0000313" key="8">
    <source>
        <dbReference type="RefSeq" id="XP_016900536.2"/>
    </source>
</evidence>
<name>A0A1S4DX31_CUCME</name>
<proteinExistence type="inferred from homology"/>
<reference evidence="8" key="1">
    <citation type="submission" date="2025-08" db="UniProtKB">
        <authorList>
            <consortium name="RefSeq"/>
        </authorList>
    </citation>
    <scope>IDENTIFICATION</scope>
    <source>
        <tissue evidence="8">Stem</tissue>
    </source>
</reference>
<organism evidence="7 8">
    <name type="scientific">Cucumis melo</name>
    <name type="common">Muskmelon</name>
    <dbReference type="NCBI Taxonomy" id="3656"/>
    <lineage>
        <taxon>Eukaryota</taxon>
        <taxon>Viridiplantae</taxon>
        <taxon>Streptophyta</taxon>
        <taxon>Embryophyta</taxon>
        <taxon>Tracheophyta</taxon>
        <taxon>Spermatophyta</taxon>
        <taxon>Magnoliopsida</taxon>
        <taxon>eudicotyledons</taxon>
        <taxon>Gunneridae</taxon>
        <taxon>Pentapetalae</taxon>
        <taxon>rosids</taxon>
        <taxon>fabids</taxon>
        <taxon>Cucurbitales</taxon>
        <taxon>Cucurbitaceae</taxon>
        <taxon>Benincaseae</taxon>
        <taxon>Cucumis</taxon>
    </lineage>
</organism>
<keyword evidence="4" id="KW-0521">NADP</keyword>
<dbReference type="Proteomes" id="UP001652600">
    <property type="component" value="Chromosome 11"/>
</dbReference>
<keyword evidence="5 6" id="KW-0560">Oxidoreductase</keyword>
<dbReference type="Pfam" id="PF00743">
    <property type="entry name" value="FMO-like"/>
    <property type="match status" value="1"/>
</dbReference>
<dbReference type="InterPro" id="IPR000960">
    <property type="entry name" value="Flavin_mOase"/>
</dbReference>
<evidence type="ECO:0000256" key="2">
    <source>
        <dbReference type="ARBA" id="ARBA00022630"/>
    </source>
</evidence>
<dbReference type="GO" id="GO:0004499">
    <property type="term" value="F:N,N-dimethylaniline monooxygenase activity"/>
    <property type="evidence" value="ECO:0007669"/>
    <property type="project" value="InterPro"/>
</dbReference>
<dbReference type="SUPFAM" id="SSF51905">
    <property type="entry name" value="FAD/NAD(P)-binding domain"/>
    <property type="match status" value="2"/>
</dbReference>
<evidence type="ECO:0000256" key="6">
    <source>
        <dbReference type="RuleBase" id="RU361177"/>
    </source>
</evidence>
<dbReference type="EC" id="1.-.-.-" evidence="6"/>
<dbReference type="Gene3D" id="3.50.50.60">
    <property type="entry name" value="FAD/NAD(P)-binding domain"/>
    <property type="match status" value="3"/>
</dbReference>
<dbReference type="InterPro" id="IPR020946">
    <property type="entry name" value="Flavin_mOase-like"/>
</dbReference>
<dbReference type="eggNOG" id="KOG1399">
    <property type="taxonomic scope" value="Eukaryota"/>
</dbReference>
<keyword evidence="7" id="KW-1185">Reference proteome</keyword>
<evidence type="ECO:0000256" key="4">
    <source>
        <dbReference type="ARBA" id="ARBA00022857"/>
    </source>
</evidence>
<comment type="similarity">
    <text evidence="1 6">Belongs to the FMO family.</text>
</comment>
<keyword evidence="6 8" id="KW-0503">Monooxygenase</keyword>